<sequence>MENYSNYSYPDSRDSSPRSHEIDSENPSSWDELPSNYKVKFMCSYGGKIQPRSHDNQLAYIGGDTKILAVDRNIKLSSFISKLSSLCGDADVCFKYQLPGEDLDALISVTNDEDLEHMMLEYDRLYRASAKPARLRLFLFPSQAPTSFGSDETKSESQWFVDALNSVQIQSLEGSSPPAVSVASAPNNPDFLFGFDKGYSAVSGGKLPDSVPPPTVPDSVTKDVSAGSDCGSEDRHLVGGEPVMSPTEIQRQIQDLHRMQIAGVHEQSVFHRKYDEAGNPRAYAGEYYSQNYPEKLAANPSPVQVPVQVPIPSPYLQERHMNTGGYSVSGAPTGTEQQFYFIPTPTGVYQAPASLRPATGPISQAYYGVQRMPPEVYREAHMYNPSMVPQQPNVGTYMEGIQMPAQQTKFEVAYDSTGRQQVYYTTPGGAVSSYQTGMPVPVDGRQGGGGTLNQDGKVVGKASQ</sequence>
<feature type="region of interest" description="Disordered" evidence="1">
    <location>
        <begin position="1"/>
        <end position="29"/>
    </location>
</feature>
<protein>
    <recommendedName>
        <fullName evidence="2">PB1 domain-containing protein</fullName>
    </recommendedName>
</protein>
<dbReference type="SMART" id="SM00666">
    <property type="entry name" value="PB1"/>
    <property type="match status" value="1"/>
</dbReference>
<name>A0A8K0H7P7_9ROSA</name>
<evidence type="ECO:0000256" key="1">
    <source>
        <dbReference type="SAM" id="MobiDB-lite"/>
    </source>
</evidence>
<dbReference type="InterPro" id="IPR000270">
    <property type="entry name" value="PB1_dom"/>
</dbReference>
<dbReference type="Proteomes" id="UP000796880">
    <property type="component" value="Unassembled WGS sequence"/>
</dbReference>
<dbReference type="PANTHER" id="PTHR31066:SF85">
    <property type="entry name" value="OS02G0809100 PROTEIN"/>
    <property type="match status" value="1"/>
</dbReference>
<dbReference type="FunFam" id="3.10.20.90:FF:000058">
    <property type="entry name" value="Octicosapeptide/phox/Bem1p domain kinase superfamily protein"/>
    <property type="match status" value="1"/>
</dbReference>
<accession>A0A8K0H7P7</accession>
<evidence type="ECO:0000313" key="3">
    <source>
        <dbReference type="EMBL" id="KAF3447452.1"/>
    </source>
</evidence>
<dbReference type="Gene3D" id="3.10.20.90">
    <property type="entry name" value="Phosphatidylinositol 3-kinase Catalytic Subunit, Chain A, domain 1"/>
    <property type="match status" value="1"/>
</dbReference>
<feature type="domain" description="PB1" evidence="2">
    <location>
        <begin position="53"/>
        <end position="142"/>
    </location>
</feature>
<feature type="compositionally biased region" description="Basic and acidic residues" evidence="1">
    <location>
        <begin position="11"/>
        <end position="23"/>
    </location>
</feature>
<proteinExistence type="predicted"/>
<dbReference type="Pfam" id="PF00564">
    <property type="entry name" value="PB1"/>
    <property type="match status" value="1"/>
</dbReference>
<dbReference type="AlphaFoldDB" id="A0A8K0H7P7"/>
<evidence type="ECO:0000313" key="4">
    <source>
        <dbReference type="Proteomes" id="UP000796880"/>
    </source>
</evidence>
<comment type="caution">
    <text evidence="3">The sequence shown here is derived from an EMBL/GenBank/DDBJ whole genome shotgun (WGS) entry which is preliminary data.</text>
</comment>
<gene>
    <name evidence="3" type="ORF">FNV43_RR12638</name>
</gene>
<evidence type="ECO:0000259" key="2">
    <source>
        <dbReference type="SMART" id="SM00666"/>
    </source>
</evidence>
<dbReference type="SUPFAM" id="SSF54277">
    <property type="entry name" value="CAD &amp; PB1 domains"/>
    <property type="match status" value="1"/>
</dbReference>
<dbReference type="OrthoDB" id="1938580at2759"/>
<organism evidence="3 4">
    <name type="scientific">Rhamnella rubrinervis</name>
    <dbReference type="NCBI Taxonomy" id="2594499"/>
    <lineage>
        <taxon>Eukaryota</taxon>
        <taxon>Viridiplantae</taxon>
        <taxon>Streptophyta</taxon>
        <taxon>Embryophyta</taxon>
        <taxon>Tracheophyta</taxon>
        <taxon>Spermatophyta</taxon>
        <taxon>Magnoliopsida</taxon>
        <taxon>eudicotyledons</taxon>
        <taxon>Gunneridae</taxon>
        <taxon>Pentapetalae</taxon>
        <taxon>rosids</taxon>
        <taxon>fabids</taxon>
        <taxon>Rosales</taxon>
        <taxon>Rhamnaceae</taxon>
        <taxon>rhamnoid group</taxon>
        <taxon>Rhamneae</taxon>
        <taxon>Rhamnella</taxon>
    </lineage>
</organism>
<feature type="region of interest" description="Disordered" evidence="1">
    <location>
        <begin position="222"/>
        <end position="241"/>
    </location>
</feature>
<dbReference type="InterPro" id="IPR053198">
    <property type="entry name" value="Gynoecium_Dev_Regulator"/>
</dbReference>
<reference evidence="3" key="1">
    <citation type="submission" date="2020-03" db="EMBL/GenBank/DDBJ databases">
        <title>A high-quality chromosome-level genome assembly of a woody plant with both climbing and erect habits, Rhamnella rubrinervis.</title>
        <authorList>
            <person name="Lu Z."/>
            <person name="Yang Y."/>
            <person name="Zhu X."/>
            <person name="Sun Y."/>
        </authorList>
    </citation>
    <scope>NUCLEOTIDE SEQUENCE</scope>
    <source>
        <strain evidence="3">BYM</strain>
        <tissue evidence="3">Leaf</tissue>
    </source>
</reference>
<dbReference type="EMBL" id="VOIH02000005">
    <property type="protein sequence ID" value="KAF3447452.1"/>
    <property type="molecule type" value="Genomic_DNA"/>
</dbReference>
<dbReference type="CDD" id="cd06410">
    <property type="entry name" value="PB1_UP2"/>
    <property type="match status" value="1"/>
</dbReference>
<keyword evidence="4" id="KW-1185">Reference proteome</keyword>
<feature type="compositionally biased region" description="Low complexity" evidence="1">
    <location>
        <begin position="1"/>
        <end position="10"/>
    </location>
</feature>
<dbReference type="PANTHER" id="PTHR31066">
    <property type="entry name" value="OS05G0427100 PROTEIN-RELATED"/>
    <property type="match status" value="1"/>
</dbReference>
<feature type="region of interest" description="Disordered" evidence="1">
    <location>
        <begin position="443"/>
        <end position="464"/>
    </location>
</feature>